<keyword evidence="4" id="KW-0378">Hydrolase</keyword>
<dbReference type="SUPFAM" id="SSF55486">
    <property type="entry name" value="Metalloproteases ('zincins'), catalytic domain"/>
    <property type="match status" value="1"/>
</dbReference>
<keyword evidence="9" id="KW-1185">Reference proteome</keyword>
<dbReference type="Pfam" id="PF02128">
    <property type="entry name" value="Peptidase_M36"/>
    <property type="match status" value="1"/>
</dbReference>
<keyword evidence="5" id="KW-0862">Zinc</keyword>
<feature type="domain" description="FTP" evidence="7">
    <location>
        <begin position="54"/>
        <end position="97"/>
    </location>
</feature>
<proteinExistence type="predicted"/>
<evidence type="ECO:0000313" key="9">
    <source>
        <dbReference type="Proteomes" id="UP000214688"/>
    </source>
</evidence>
<keyword evidence="3" id="KW-0732">Signal</keyword>
<sequence length="494" mass="53278">MMLTMLAPQTMAETVQSKPAQAAAAAVKIDFKGAADNYLKQNADQYGFKANLSDLKHVSTTKTDVASYVRYQQTVEGSDVFYHQVTVTLDAKGTPVLIVSDYVPNLTGLKTKSKLNENDAEGKALGHNKVKKTKELVSRIFGYYVEGSKAVPAYKVTAVDDESLATWETFVSAEDGTILKNKDVNRKVDGTGKVFLPNPLESAGTKVGFADNNDADSTALTNQLKTVTLRGLDGSGYLRGQYVRTNQSGFNSFSATNTFNYTRNSKHFENVMVYYHIDELQRYIQSLGFTNINNRQIYVNVNGTTADNSFYSPSTKQLTFGTGGVDDAEDAGIIAHEYGHSIHDNQVPGFGNTLQGGAMGEGFGDYLGAIWEDKLAPSSFGTACVGEWDAVTYDSSSNPPCLRRLDNNKVMPGSWKGQVHADGEIWSQGAYEMAQQLGVDVATKIILQSHFSLTPSSGFNNGAAAIKAADALLNGGANATTITAIWAARGISTL</sequence>
<dbReference type="EMBL" id="CP022657">
    <property type="protein sequence ID" value="ASS77179.1"/>
    <property type="molecule type" value="Genomic_DNA"/>
</dbReference>
<dbReference type="OrthoDB" id="5289240at2"/>
<evidence type="ECO:0000256" key="3">
    <source>
        <dbReference type="ARBA" id="ARBA00022729"/>
    </source>
</evidence>
<dbReference type="GO" id="GO:0006508">
    <property type="term" value="P:proteolysis"/>
    <property type="evidence" value="ECO:0007669"/>
    <property type="project" value="UniProtKB-KW"/>
</dbReference>
<dbReference type="InterPro" id="IPR001842">
    <property type="entry name" value="Peptidase_M36"/>
</dbReference>
<evidence type="ECO:0000313" key="8">
    <source>
        <dbReference type="EMBL" id="ASS77179.1"/>
    </source>
</evidence>
<evidence type="ECO:0000256" key="5">
    <source>
        <dbReference type="ARBA" id="ARBA00022833"/>
    </source>
</evidence>
<dbReference type="KEGG" id="tab:CIG75_09610"/>
<dbReference type="Proteomes" id="UP000214688">
    <property type="component" value="Chromosome"/>
</dbReference>
<gene>
    <name evidence="8" type="ORF">CIG75_09610</name>
</gene>
<keyword evidence="2" id="KW-0479">Metal-binding</keyword>
<dbReference type="PANTHER" id="PTHR33794">
    <property type="entry name" value="BACILLOLYSIN"/>
    <property type="match status" value="1"/>
</dbReference>
<keyword evidence="1" id="KW-0645">Protease</keyword>
<dbReference type="GO" id="GO:0004222">
    <property type="term" value="F:metalloendopeptidase activity"/>
    <property type="evidence" value="ECO:0007669"/>
    <property type="project" value="InterPro"/>
</dbReference>
<dbReference type="InterPro" id="IPR050728">
    <property type="entry name" value="Zinc_Metalloprotease_M4"/>
</dbReference>
<dbReference type="Pfam" id="PF07504">
    <property type="entry name" value="FTP"/>
    <property type="match status" value="1"/>
</dbReference>
<name>A0A223D6F9_9BACL</name>
<evidence type="ECO:0000256" key="6">
    <source>
        <dbReference type="ARBA" id="ARBA00023049"/>
    </source>
</evidence>
<dbReference type="PANTHER" id="PTHR33794:SF1">
    <property type="entry name" value="BACILLOLYSIN"/>
    <property type="match status" value="1"/>
</dbReference>
<dbReference type="Gene3D" id="1.10.390.10">
    <property type="entry name" value="Neutral Protease Domain 2"/>
    <property type="match status" value="1"/>
</dbReference>
<keyword evidence="6" id="KW-0482">Metalloprotease</keyword>
<dbReference type="InterPro" id="IPR027268">
    <property type="entry name" value="Peptidase_M4/M1_CTD_sf"/>
</dbReference>
<dbReference type="AlphaFoldDB" id="A0A223D6F9"/>
<evidence type="ECO:0000256" key="4">
    <source>
        <dbReference type="ARBA" id="ARBA00022801"/>
    </source>
</evidence>
<dbReference type="GO" id="GO:0005615">
    <property type="term" value="C:extracellular space"/>
    <property type="evidence" value="ECO:0007669"/>
    <property type="project" value="InterPro"/>
</dbReference>
<evidence type="ECO:0000259" key="7">
    <source>
        <dbReference type="Pfam" id="PF07504"/>
    </source>
</evidence>
<evidence type="ECO:0000256" key="2">
    <source>
        <dbReference type="ARBA" id="ARBA00022723"/>
    </source>
</evidence>
<dbReference type="GO" id="GO:0008270">
    <property type="term" value="F:zinc ion binding"/>
    <property type="evidence" value="ECO:0007669"/>
    <property type="project" value="InterPro"/>
</dbReference>
<reference evidence="8 9" key="1">
    <citation type="journal article" date="2015" name="Int. J. Syst. Evol. Microbiol.">
        <title>Tumebacillus algifaecis sp. nov., isolated from decomposing algal scum.</title>
        <authorList>
            <person name="Wu Y.F."/>
            <person name="Zhang B."/>
            <person name="Xing P."/>
            <person name="Wu Q.L."/>
            <person name="Liu S.J."/>
        </authorList>
    </citation>
    <scope>NUCLEOTIDE SEQUENCE [LARGE SCALE GENOMIC DNA]</scope>
    <source>
        <strain evidence="8 9">THMBR28</strain>
    </source>
</reference>
<organism evidence="8 9">
    <name type="scientific">Tumebacillus algifaecis</name>
    <dbReference type="NCBI Taxonomy" id="1214604"/>
    <lineage>
        <taxon>Bacteria</taxon>
        <taxon>Bacillati</taxon>
        <taxon>Bacillota</taxon>
        <taxon>Bacilli</taxon>
        <taxon>Bacillales</taxon>
        <taxon>Alicyclobacillaceae</taxon>
        <taxon>Tumebacillus</taxon>
    </lineage>
</organism>
<evidence type="ECO:0000256" key="1">
    <source>
        <dbReference type="ARBA" id="ARBA00022670"/>
    </source>
</evidence>
<accession>A0A223D6F9</accession>
<dbReference type="InterPro" id="IPR011096">
    <property type="entry name" value="FTP_domain"/>
</dbReference>
<protein>
    <submittedName>
        <fullName evidence="8">Peptidase M36</fullName>
    </submittedName>
</protein>